<keyword evidence="6" id="KW-1185">Reference proteome</keyword>
<dbReference type="InterPro" id="IPR000891">
    <property type="entry name" value="PYR_CT"/>
</dbReference>
<evidence type="ECO:0000256" key="2">
    <source>
        <dbReference type="ARBA" id="ARBA00022723"/>
    </source>
</evidence>
<dbReference type="GO" id="GO:0046951">
    <property type="term" value="P:ketone body biosynthetic process"/>
    <property type="evidence" value="ECO:0007669"/>
    <property type="project" value="TreeGrafter"/>
</dbReference>
<protein>
    <submittedName>
        <fullName evidence="5">Hydroxymethylglutaryl-CoA lyase</fullName>
    </submittedName>
</protein>
<evidence type="ECO:0000256" key="3">
    <source>
        <dbReference type="ARBA" id="ARBA00023239"/>
    </source>
</evidence>
<accession>A0A7X8SHN3</accession>
<dbReference type="PANTHER" id="PTHR42738">
    <property type="entry name" value="HYDROXYMETHYLGLUTARYL-COA LYASE"/>
    <property type="match status" value="1"/>
</dbReference>
<keyword evidence="2" id="KW-0479">Metal-binding</keyword>
<evidence type="ECO:0000313" key="6">
    <source>
        <dbReference type="Proteomes" id="UP000585050"/>
    </source>
</evidence>
<dbReference type="GO" id="GO:0004419">
    <property type="term" value="F:hydroxymethylglutaryl-CoA lyase activity"/>
    <property type="evidence" value="ECO:0007669"/>
    <property type="project" value="TreeGrafter"/>
</dbReference>
<dbReference type="GO" id="GO:0046872">
    <property type="term" value="F:metal ion binding"/>
    <property type="evidence" value="ECO:0007669"/>
    <property type="project" value="UniProtKB-KW"/>
</dbReference>
<dbReference type="RefSeq" id="WP_168881116.1">
    <property type="nucleotide sequence ID" value="NZ_JABAIL010000001.1"/>
</dbReference>
<reference evidence="5 6" key="1">
    <citation type="submission" date="2020-04" db="EMBL/GenBank/DDBJ databases">
        <title>Flammeovirga sp. SR4, a novel species isolated from seawater.</title>
        <authorList>
            <person name="Wang X."/>
        </authorList>
    </citation>
    <scope>NUCLEOTIDE SEQUENCE [LARGE SCALE GENOMIC DNA]</scope>
    <source>
        <strain evidence="5 6">SR4</strain>
    </source>
</reference>
<dbReference type="PROSITE" id="PS50991">
    <property type="entry name" value="PYR_CT"/>
    <property type="match status" value="1"/>
</dbReference>
<proteinExistence type="inferred from homology"/>
<dbReference type="InterPro" id="IPR013785">
    <property type="entry name" value="Aldolase_TIM"/>
</dbReference>
<dbReference type="AlphaFoldDB" id="A0A7X8SHN3"/>
<evidence type="ECO:0000256" key="1">
    <source>
        <dbReference type="ARBA" id="ARBA00009405"/>
    </source>
</evidence>
<comment type="caution">
    <text evidence="5">The sequence shown here is derived from an EMBL/GenBank/DDBJ whole genome shotgun (WGS) entry which is preliminary data.</text>
</comment>
<dbReference type="GO" id="GO:0006552">
    <property type="term" value="P:L-leucine catabolic process"/>
    <property type="evidence" value="ECO:0007669"/>
    <property type="project" value="TreeGrafter"/>
</dbReference>
<name>A0A7X8SHN3_9BACT</name>
<feature type="domain" description="Pyruvate carboxyltransferase" evidence="4">
    <location>
        <begin position="1"/>
        <end position="272"/>
    </location>
</feature>
<dbReference type="SUPFAM" id="SSF51569">
    <property type="entry name" value="Aldolase"/>
    <property type="match status" value="1"/>
</dbReference>
<dbReference type="PANTHER" id="PTHR42738:SF7">
    <property type="entry name" value="HYDROXYMETHYLGLUTARYL-COA LYASE"/>
    <property type="match status" value="1"/>
</dbReference>
<dbReference type="EMBL" id="JABAIL010000001">
    <property type="protein sequence ID" value="NLR90416.1"/>
    <property type="molecule type" value="Genomic_DNA"/>
</dbReference>
<evidence type="ECO:0000259" key="4">
    <source>
        <dbReference type="PROSITE" id="PS50991"/>
    </source>
</evidence>
<comment type="similarity">
    <text evidence="1">Belongs to the HMG-CoA lyase family.</text>
</comment>
<dbReference type="InterPro" id="IPR043594">
    <property type="entry name" value="HMGL"/>
</dbReference>
<organism evidence="5 6">
    <name type="scientific">Flammeovirga agarivorans</name>
    <dbReference type="NCBI Taxonomy" id="2726742"/>
    <lineage>
        <taxon>Bacteria</taxon>
        <taxon>Pseudomonadati</taxon>
        <taxon>Bacteroidota</taxon>
        <taxon>Cytophagia</taxon>
        <taxon>Cytophagales</taxon>
        <taxon>Flammeovirgaceae</taxon>
        <taxon>Flammeovirga</taxon>
    </lineage>
</organism>
<dbReference type="Gene3D" id="3.20.20.70">
    <property type="entry name" value="Aldolase class I"/>
    <property type="match status" value="1"/>
</dbReference>
<dbReference type="Pfam" id="PF00682">
    <property type="entry name" value="HMGL-like"/>
    <property type="match status" value="1"/>
</dbReference>
<keyword evidence="3 5" id="KW-0456">Lyase</keyword>
<evidence type="ECO:0000313" key="5">
    <source>
        <dbReference type="EMBL" id="NLR90416.1"/>
    </source>
</evidence>
<sequence>MVNIIECPRDAMQGLSDFIPTNVKAEYINKLLKVGFHTLDFGSFVSPKAIPQMRDTKEVLSQLDLSTTATKLLAIVANVRGAQEAISHKEISYIGFPLSVSETFQRRNTNKSINEALDEVAYILKLCHSHQKQFVVYLSMSFGNPYQEFSNADMVLEMAKKLHNMGVKIISFADTIGSATVKDVEVLFEKASKILSESELGVHLHCHPSEAYQFAQTALNVGCKRIDSALGGLGGCPMAKDDLTGNLATESLVKALSDFQGITPTLNLLELQKANEFRQQFIG</sequence>
<dbReference type="Proteomes" id="UP000585050">
    <property type="component" value="Unassembled WGS sequence"/>
</dbReference>
<gene>
    <name evidence="5" type="ORF">HGP29_04325</name>
</gene>